<dbReference type="SUPFAM" id="SSF53335">
    <property type="entry name" value="S-adenosyl-L-methionine-dependent methyltransferases"/>
    <property type="match status" value="1"/>
</dbReference>
<dbReference type="Gene3D" id="3.40.50.150">
    <property type="entry name" value="Vaccinia Virus protein VP39"/>
    <property type="match status" value="1"/>
</dbReference>
<dbReference type="CDD" id="cd02440">
    <property type="entry name" value="AdoMet_MTases"/>
    <property type="match status" value="1"/>
</dbReference>
<name>A0ABY2IWB3_9MICO</name>
<accession>A0ABY2IWB3</accession>
<evidence type="ECO:0000256" key="2">
    <source>
        <dbReference type="ARBA" id="ARBA00022679"/>
    </source>
</evidence>
<dbReference type="GO" id="GO:0032259">
    <property type="term" value="P:methylation"/>
    <property type="evidence" value="ECO:0007669"/>
    <property type="project" value="UniProtKB-KW"/>
</dbReference>
<dbReference type="PANTHER" id="PTHR43464:SF19">
    <property type="entry name" value="UBIQUINONE BIOSYNTHESIS O-METHYLTRANSFERASE, MITOCHONDRIAL"/>
    <property type="match status" value="1"/>
</dbReference>
<gene>
    <name evidence="5" type="ORF">E3O65_13720</name>
</gene>
<keyword evidence="1 5" id="KW-0489">Methyltransferase</keyword>
<evidence type="ECO:0000256" key="3">
    <source>
        <dbReference type="ARBA" id="ARBA00022691"/>
    </source>
</evidence>
<dbReference type="Pfam" id="PF13649">
    <property type="entry name" value="Methyltransf_25"/>
    <property type="match status" value="1"/>
</dbReference>
<dbReference type="EMBL" id="SOGJ01000028">
    <property type="protein sequence ID" value="TFC96098.1"/>
    <property type="molecule type" value="Genomic_DNA"/>
</dbReference>
<comment type="caution">
    <text evidence="5">The sequence shown here is derived from an EMBL/GenBank/DDBJ whole genome shotgun (WGS) entry which is preliminary data.</text>
</comment>
<dbReference type="PANTHER" id="PTHR43464">
    <property type="entry name" value="METHYLTRANSFERASE"/>
    <property type="match status" value="1"/>
</dbReference>
<protein>
    <submittedName>
        <fullName evidence="5">Class I SAM-dependent methyltransferase</fullName>
    </submittedName>
</protein>
<reference evidence="5 6" key="1">
    <citation type="submission" date="2019-03" db="EMBL/GenBank/DDBJ databases">
        <title>Genomics of glacier-inhabiting Cryobacterium strains.</title>
        <authorList>
            <person name="Liu Q."/>
            <person name="Xin Y.-H."/>
        </authorList>
    </citation>
    <scope>NUCLEOTIDE SEQUENCE [LARGE SCALE GENOMIC DNA]</scope>
    <source>
        <strain evidence="5 6">TMT4-23</strain>
    </source>
</reference>
<organism evidence="5 6">
    <name type="scientific">Cryobacterium breve</name>
    <dbReference type="NCBI Taxonomy" id="1259258"/>
    <lineage>
        <taxon>Bacteria</taxon>
        <taxon>Bacillati</taxon>
        <taxon>Actinomycetota</taxon>
        <taxon>Actinomycetes</taxon>
        <taxon>Micrococcales</taxon>
        <taxon>Microbacteriaceae</taxon>
        <taxon>Cryobacterium</taxon>
    </lineage>
</organism>
<dbReference type="InterPro" id="IPR029063">
    <property type="entry name" value="SAM-dependent_MTases_sf"/>
</dbReference>
<dbReference type="InterPro" id="IPR041698">
    <property type="entry name" value="Methyltransf_25"/>
</dbReference>
<dbReference type="GO" id="GO:0008168">
    <property type="term" value="F:methyltransferase activity"/>
    <property type="evidence" value="ECO:0007669"/>
    <property type="project" value="UniProtKB-KW"/>
</dbReference>
<evidence type="ECO:0000256" key="1">
    <source>
        <dbReference type="ARBA" id="ARBA00022603"/>
    </source>
</evidence>
<keyword evidence="6" id="KW-1185">Reference proteome</keyword>
<feature type="domain" description="Methyltransferase" evidence="4">
    <location>
        <begin position="56"/>
        <end position="147"/>
    </location>
</feature>
<proteinExistence type="predicted"/>
<keyword evidence="2" id="KW-0808">Transferase</keyword>
<evidence type="ECO:0000259" key="4">
    <source>
        <dbReference type="Pfam" id="PF13649"/>
    </source>
</evidence>
<keyword evidence="3" id="KW-0949">S-adenosyl-L-methionine</keyword>
<evidence type="ECO:0000313" key="5">
    <source>
        <dbReference type="EMBL" id="TFC96098.1"/>
    </source>
</evidence>
<evidence type="ECO:0000313" key="6">
    <source>
        <dbReference type="Proteomes" id="UP000298355"/>
    </source>
</evidence>
<sequence length="226" mass="23819">MDECPPRGRTLDATDWDTRYRLAREAQAGQAGRLWSALPAQIVQDTVTTFTPGRALDLATGDGRTAIWLAGHGWTVTAVDFSAEAIGQAGEHAAAAAVAVDWQVGDAMIWDPAGETFDLITVMYLHLPEPTLRAVLARAAAWLSPGGHLVVLGHDQANLETGAPGPRNRDILYTPVLLRSSVEPAGLGALRVVRCETVSRDLATDPEAPGDGGAAVALDTLLIVEA</sequence>
<dbReference type="Proteomes" id="UP000298355">
    <property type="component" value="Unassembled WGS sequence"/>
</dbReference>